<evidence type="ECO:0000256" key="6">
    <source>
        <dbReference type="ARBA" id="ARBA00022840"/>
    </source>
</evidence>
<accession>A0A165L2G9</accession>
<dbReference type="Pfam" id="PF00069">
    <property type="entry name" value="Pkinase"/>
    <property type="match status" value="1"/>
</dbReference>
<dbReference type="GO" id="GO:0005524">
    <property type="term" value="F:ATP binding"/>
    <property type="evidence" value="ECO:0007669"/>
    <property type="project" value="UniProtKB-KW"/>
</dbReference>
<evidence type="ECO:0000256" key="7">
    <source>
        <dbReference type="ARBA" id="ARBA00047899"/>
    </source>
</evidence>
<feature type="compositionally biased region" description="Basic and acidic residues" evidence="9">
    <location>
        <begin position="194"/>
        <end position="209"/>
    </location>
</feature>
<dbReference type="AlphaFoldDB" id="A0A165L2G9"/>
<dbReference type="InParanoid" id="A0A165L2G9"/>
<evidence type="ECO:0000259" key="10">
    <source>
        <dbReference type="PROSITE" id="PS50011"/>
    </source>
</evidence>
<dbReference type="Gene3D" id="1.10.510.10">
    <property type="entry name" value="Transferase(Phosphotransferase) domain 1"/>
    <property type="match status" value="1"/>
</dbReference>
<dbReference type="SMART" id="SM00220">
    <property type="entry name" value="S_TKc"/>
    <property type="match status" value="1"/>
</dbReference>
<dbReference type="PANTHER" id="PTHR24361">
    <property type="entry name" value="MITOGEN-ACTIVATED KINASE KINASE KINASE"/>
    <property type="match status" value="1"/>
</dbReference>
<dbReference type="Proteomes" id="UP000077266">
    <property type="component" value="Unassembled WGS sequence"/>
</dbReference>
<keyword evidence="12" id="KW-1185">Reference proteome</keyword>
<dbReference type="PANTHER" id="PTHR24361:SF433">
    <property type="entry name" value="PROTEIN KINASE DOMAIN-CONTAINING PROTEIN"/>
    <property type="match status" value="1"/>
</dbReference>
<evidence type="ECO:0000256" key="5">
    <source>
        <dbReference type="ARBA" id="ARBA00022777"/>
    </source>
</evidence>
<keyword evidence="2" id="KW-0723">Serine/threonine-protein kinase</keyword>
<name>A0A165L2G9_EXIGL</name>
<keyword evidence="5 11" id="KW-0418">Kinase</keyword>
<dbReference type="GO" id="GO:0004674">
    <property type="term" value="F:protein serine/threonine kinase activity"/>
    <property type="evidence" value="ECO:0007669"/>
    <property type="project" value="UniProtKB-KW"/>
</dbReference>
<evidence type="ECO:0000256" key="1">
    <source>
        <dbReference type="ARBA" id="ARBA00012513"/>
    </source>
</evidence>
<dbReference type="InterPro" id="IPR011009">
    <property type="entry name" value="Kinase-like_dom_sf"/>
</dbReference>
<dbReference type="SUPFAM" id="SSF56112">
    <property type="entry name" value="Protein kinase-like (PK-like)"/>
    <property type="match status" value="1"/>
</dbReference>
<evidence type="ECO:0000256" key="3">
    <source>
        <dbReference type="ARBA" id="ARBA00022679"/>
    </source>
</evidence>
<evidence type="ECO:0000256" key="4">
    <source>
        <dbReference type="ARBA" id="ARBA00022741"/>
    </source>
</evidence>
<comment type="catalytic activity">
    <reaction evidence="8">
        <text>L-seryl-[protein] + ATP = O-phospho-L-seryl-[protein] + ADP + H(+)</text>
        <dbReference type="Rhea" id="RHEA:17989"/>
        <dbReference type="Rhea" id="RHEA-COMP:9863"/>
        <dbReference type="Rhea" id="RHEA-COMP:11604"/>
        <dbReference type="ChEBI" id="CHEBI:15378"/>
        <dbReference type="ChEBI" id="CHEBI:29999"/>
        <dbReference type="ChEBI" id="CHEBI:30616"/>
        <dbReference type="ChEBI" id="CHEBI:83421"/>
        <dbReference type="ChEBI" id="CHEBI:456216"/>
        <dbReference type="EC" id="2.7.11.1"/>
    </reaction>
</comment>
<evidence type="ECO:0000313" key="12">
    <source>
        <dbReference type="Proteomes" id="UP000077266"/>
    </source>
</evidence>
<dbReference type="STRING" id="1314781.A0A165L2G9"/>
<dbReference type="InterPro" id="IPR053235">
    <property type="entry name" value="Ser_Thr_kinase"/>
</dbReference>
<dbReference type="CDD" id="cd14014">
    <property type="entry name" value="STKc_PknB_like"/>
    <property type="match status" value="1"/>
</dbReference>
<dbReference type="PROSITE" id="PS50011">
    <property type="entry name" value="PROTEIN_KINASE_DOM"/>
    <property type="match status" value="1"/>
</dbReference>
<dbReference type="EC" id="2.7.11.1" evidence="1"/>
<reference evidence="11 12" key="1">
    <citation type="journal article" date="2016" name="Mol. Biol. Evol.">
        <title>Comparative Genomics of Early-Diverging Mushroom-Forming Fungi Provides Insights into the Origins of Lignocellulose Decay Capabilities.</title>
        <authorList>
            <person name="Nagy L.G."/>
            <person name="Riley R."/>
            <person name="Tritt A."/>
            <person name="Adam C."/>
            <person name="Daum C."/>
            <person name="Floudas D."/>
            <person name="Sun H."/>
            <person name="Yadav J.S."/>
            <person name="Pangilinan J."/>
            <person name="Larsson K.H."/>
            <person name="Matsuura K."/>
            <person name="Barry K."/>
            <person name="Labutti K."/>
            <person name="Kuo R."/>
            <person name="Ohm R.A."/>
            <person name="Bhattacharya S.S."/>
            <person name="Shirouzu T."/>
            <person name="Yoshinaga Y."/>
            <person name="Martin F.M."/>
            <person name="Grigoriev I.V."/>
            <person name="Hibbett D.S."/>
        </authorList>
    </citation>
    <scope>NUCLEOTIDE SEQUENCE [LARGE SCALE GENOMIC DNA]</scope>
    <source>
        <strain evidence="11 12">HHB12029</strain>
    </source>
</reference>
<organism evidence="11 12">
    <name type="scientific">Exidia glandulosa HHB12029</name>
    <dbReference type="NCBI Taxonomy" id="1314781"/>
    <lineage>
        <taxon>Eukaryota</taxon>
        <taxon>Fungi</taxon>
        <taxon>Dikarya</taxon>
        <taxon>Basidiomycota</taxon>
        <taxon>Agaricomycotina</taxon>
        <taxon>Agaricomycetes</taxon>
        <taxon>Auriculariales</taxon>
        <taxon>Exidiaceae</taxon>
        <taxon>Exidia</taxon>
    </lineage>
</organism>
<proteinExistence type="predicted"/>
<keyword evidence="3" id="KW-0808">Transferase</keyword>
<dbReference type="GO" id="GO:0005737">
    <property type="term" value="C:cytoplasm"/>
    <property type="evidence" value="ECO:0007669"/>
    <property type="project" value="TreeGrafter"/>
</dbReference>
<evidence type="ECO:0000256" key="9">
    <source>
        <dbReference type="SAM" id="MobiDB-lite"/>
    </source>
</evidence>
<evidence type="ECO:0000256" key="2">
    <source>
        <dbReference type="ARBA" id="ARBA00022527"/>
    </source>
</evidence>
<evidence type="ECO:0000313" key="11">
    <source>
        <dbReference type="EMBL" id="KZV97247.1"/>
    </source>
</evidence>
<comment type="catalytic activity">
    <reaction evidence="7">
        <text>L-threonyl-[protein] + ATP = O-phospho-L-threonyl-[protein] + ADP + H(+)</text>
        <dbReference type="Rhea" id="RHEA:46608"/>
        <dbReference type="Rhea" id="RHEA-COMP:11060"/>
        <dbReference type="Rhea" id="RHEA-COMP:11605"/>
        <dbReference type="ChEBI" id="CHEBI:15378"/>
        <dbReference type="ChEBI" id="CHEBI:30013"/>
        <dbReference type="ChEBI" id="CHEBI:30616"/>
        <dbReference type="ChEBI" id="CHEBI:61977"/>
        <dbReference type="ChEBI" id="CHEBI:456216"/>
        <dbReference type="EC" id="2.7.11.1"/>
    </reaction>
</comment>
<feature type="region of interest" description="Disordered" evidence="9">
    <location>
        <begin position="164"/>
        <end position="223"/>
    </location>
</feature>
<sequence>MQQLPDLDRSNLSESQVFAFDLAMKDIKNAVQAIPRTKTGARVTTFRDMLTTCFADGVKDDIESLRKALHLGDGCAIAVSTLPVPAFLPLTKVQKFGRVCQTHHDQVVQQRKAVQLWLPRQYVLWALGIDDIDTTTGEAATKLTSWLGKMEDAIKRYRSLELPEGDTGIATDEKSLPRQPAPSGPHPLKPRPKSFPDHLPKKSSAEGKKNVPKKHVHWQAPSETFNDLTGSMSSVETKPLAHGAFSSVFKGVITDRDGKPQVVALKVIHIHDKSDLDVKKANKRVRRELYLWSTLSHRNILPILGTSELPHALCPAFVSPWCEHGSLTSYIAWWSDQHSGSPVISIVLDLLEQLLDVLRYLQERTKPVVHGDLKGENIFVNKNGSLKLCDFGLARMVGFIGSVNLESSTVNAGTLSFMSPERLASDDAPPTIYFDMWSLSCVFVEMYTGRPPYHGPLPAIVMAIQRGGPARPRHLTNELWSLVSVNWERAVEQRLTPRTMLDRLRLLRQQNKSGESVPTK</sequence>
<evidence type="ECO:0000256" key="8">
    <source>
        <dbReference type="ARBA" id="ARBA00048679"/>
    </source>
</evidence>
<feature type="domain" description="Protein kinase" evidence="10">
    <location>
        <begin position="234"/>
        <end position="507"/>
    </location>
</feature>
<dbReference type="InterPro" id="IPR000719">
    <property type="entry name" value="Prot_kinase_dom"/>
</dbReference>
<gene>
    <name evidence="11" type="ORF">EXIGLDRAFT_764541</name>
</gene>
<dbReference type="OrthoDB" id="4062651at2759"/>
<protein>
    <recommendedName>
        <fullName evidence="1">non-specific serine/threonine protein kinase</fullName>
        <ecNumber evidence="1">2.7.11.1</ecNumber>
    </recommendedName>
</protein>
<keyword evidence="6" id="KW-0067">ATP-binding</keyword>
<dbReference type="PROSITE" id="PS00108">
    <property type="entry name" value="PROTEIN_KINASE_ST"/>
    <property type="match status" value="1"/>
</dbReference>
<dbReference type="InterPro" id="IPR008271">
    <property type="entry name" value="Ser/Thr_kinase_AS"/>
</dbReference>
<dbReference type="EMBL" id="KV425932">
    <property type="protein sequence ID" value="KZV97247.1"/>
    <property type="molecule type" value="Genomic_DNA"/>
</dbReference>
<keyword evidence="4" id="KW-0547">Nucleotide-binding</keyword>